<dbReference type="HOGENOM" id="CLU_054184_0_1_5"/>
<accession>B7KZV0</accession>
<gene>
    <name evidence="1" type="ordered locus">Mchl_4082</name>
</gene>
<dbReference type="RefSeq" id="WP_015952025.1">
    <property type="nucleotide sequence ID" value="NC_011757.1"/>
</dbReference>
<evidence type="ECO:0000313" key="2">
    <source>
        <dbReference type="Proteomes" id="UP000002385"/>
    </source>
</evidence>
<dbReference type="Proteomes" id="UP000002385">
    <property type="component" value="Chromosome"/>
</dbReference>
<dbReference type="Pfam" id="PF07505">
    <property type="entry name" value="DUF5131"/>
    <property type="match status" value="1"/>
</dbReference>
<protein>
    <submittedName>
        <fullName evidence="1">Gp37Gp68 family protein</fullName>
    </submittedName>
</protein>
<reference evidence="2" key="1">
    <citation type="submission" date="2008-12" db="EMBL/GenBank/DDBJ databases">
        <title>Complete sequence of chromosome of Methylobacterium chloromethanicum CM4.</title>
        <authorList>
            <consortium name="US DOE Joint Genome Institute"/>
            <person name="Lucas S."/>
            <person name="Copeland A."/>
            <person name="Lapidus A."/>
            <person name="Glavina del Rio T."/>
            <person name="Dalin E."/>
            <person name="Tice H."/>
            <person name="Bruce D."/>
            <person name="Goodwin L."/>
            <person name="Pitluck S."/>
            <person name="Chertkov O."/>
            <person name="Brettin T."/>
            <person name="Detter J.C."/>
            <person name="Han C."/>
            <person name="Larimer F."/>
            <person name="Land M."/>
            <person name="Hauser L."/>
            <person name="Kyrpides N."/>
            <person name="Mikhailova N."/>
            <person name="Marx C."/>
            <person name="Richardson P."/>
        </authorList>
    </citation>
    <scope>NUCLEOTIDE SEQUENCE [LARGE SCALE GENOMIC DNA]</scope>
    <source>
        <strain evidence="2">CM4 / NCIMB 13688</strain>
    </source>
</reference>
<proteinExistence type="predicted"/>
<dbReference type="InterPro" id="IPR011101">
    <property type="entry name" value="DUF5131"/>
</dbReference>
<organism evidence="1 2">
    <name type="scientific">Methylorubrum extorquens (strain CM4 / NCIMB 13688)</name>
    <name type="common">Methylobacterium extorquens</name>
    <dbReference type="NCBI Taxonomy" id="440085"/>
    <lineage>
        <taxon>Bacteria</taxon>
        <taxon>Pseudomonadati</taxon>
        <taxon>Pseudomonadota</taxon>
        <taxon>Alphaproteobacteria</taxon>
        <taxon>Hyphomicrobiales</taxon>
        <taxon>Methylobacteriaceae</taxon>
        <taxon>Methylorubrum</taxon>
    </lineage>
</organism>
<name>B7KZV0_METC4</name>
<sequence length="261" mass="29484">MAIGSPIEWTEATWNPVGGCTILSPGCTNCYAMRMARRLEAMGQAKYTGTTRVSGGRAKWTGKVVLDEKAVELPRKWTKGRLIFVNSMSDLFHDNVPVEFIERVFDVMRTTPQHTYQVLTKRAERLEAVSPRLRWPSNVWMGVSVESQDYWWRVDHLRATGAAVRFLSLEPLLGPITANDLSSIDWVIAGGESGPGSRPVQPDWVRSIRDACLDQGVAFHFKQWGGTNKKASGRLLDRRTWDEMPSRHLGQRQQDESLLLT</sequence>
<dbReference type="KEGG" id="mch:Mchl_4082"/>
<reference evidence="1 2" key="2">
    <citation type="journal article" date="2012" name="J. Bacteriol.">
        <title>Complete genome sequences of six strains of the genus Methylobacterium.</title>
        <authorList>
            <person name="Marx C.J."/>
            <person name="Bringel F."/>
            <person name="Chistoserdova L."/>
            <person name="Moulin L."/>
            <person name="Farhan Ul Haque M."/>
            <person name="Fleischman D.E."/>
            <person name="Gruffaz C."/>
            <person name="Jourand P."/>
            <person name="Knief C."/>
            <person name="Lee M.C."/>
            <person name="Muller E.E."/>
            <person name="Nadalig T."/>
            <person name="Peyraud R."/>
            <person name="Roselli S."/>
            <person name="Russ L."/>
            <person name="Goodwin L.A."/>
            <person name="Ivanova N."/>
            <person name="Kyrpides N."/>
            <person name="Lajus A."/>
            <person name="Land M.L."/>
            <person name="Medigue C."/>
            <person name="Mikhailova N."/>
            <person name="Nolan M."/>
            <person name="Woyke T."/>
            <person name="Stolyar S."/>
            <person name="Vorholt J.A."/>
            <person name="Vuilleumier S."/>
        </authorList>
    </citation>
    <scope>NUCLEOTIDE SEQUENCE [LARGE SCALE GENOMIC DNA]</scope>
    <source>
        <strain evidence="2">CM4 / NCIMB 13688</strain>
    </source>
</reference>
<evidence type="ECO:0000313" key="1">
    <source>
        <dbReference type="EMBL" id="ACK84881.1"/>
    </source>
</evidence>
<dbReference type="AlphaFoldDB" id="B7KZV0"/>
<dbReference type="EMBL" id="CP001298">
    <property type="protein sequence ID" value="ACK84881.1"/>
    <property type="molecule type" value="Genomic_DNA"/>
</dbReference>